<dbReference type="AlphaFoldDB" id="A0A653Z9N3"/>
<dbReference type="EMBL" id="CABWMV010000006">
    <property type="protein sequence ID" value="VXC51720.1"/>
    <property type="molecule type" value="Genomic_DNA"/>
</dbReference>
<sequence>MANVTQGVNGPPSGKVGAVVFCKWKEINYVRSLPRVNKKRALSEKEVNNRNKFGLMQQFLSPYTRVIRLGFSLYAKNMTAFNAAMSYNLHHVMQQDDEGFHIDYEKIAISRGLDEEITGATFQLLNETIHITWELKNTEKLLYEDLTDFRTLVLLIPENPINASQGVLLQNYIMDLRESIQIPKLTQSDTYHLYLGFVAADGTNRSMNSSYLGNINLERGLSSFRELNSSTGEIK</sequence>
<proteinExistence type="predicted"/>
<protein>
    <submittedName>
        <fullName evidence="1">Uncharacterized protein</fullName>
    </submittedName>
</protein>
<dbReference type="InterPro" id="IPR046233">
    <property type="entry name" value="DUF6266"/>
</dbReference>
<gene>
    <name evidence="1" type="ORF">SPHINGO8BC_140089</name>
</gene>
<organism evidence="1 2">
    <name type="scientific">Sphingobacterium multivorum</name>
    <dbReference type="NCBI Taxonomy" id="28454"/>
    <lineage>
        <taxon>Bacteria</taxon>
        <taxon>Pseudomonadati</taxon>
        <taxon>Bacteroidota</taxon>
        <taxon>Sphingobacteriia</taxon>
        <taxon>Sphingobacteriales</taxon>
        <taxon>Sphingobacteriaceae</taxon>
        <taxon>Sphingobacterium</taxon>
    </lineage>
</organism>
<evidence type="ECO:0000313" key="1">
    <source>
        <dbReference type="EMBL" id="VXC51720.1"/>
    </source>
</evidence>
<name>A0A653Z9N3_SPHMU</name>
<dbReference type="RefSeq" id="WP_070565802.1">
    <property type="nucleotide sequence ID" value="NZ_CP068086.1"/>
</dbReference>
<accession>A0A653Z9N3</accession>
<dbReference type="Proteomes" id="UP000432350">
    <property type="component" value="Unassembled WGS sequence"/>
</dbReference>
<reference evidence="1 2" key="1">
    <citation type="submission" date="2019-10" db="EMBL/GenBank/DDBJ databases">
        <authorList>
            <person name="Karimi E."/>
        </authorList>
    </citation>
    <scope>NUCLEOTIDE SEQUENCE [LARGE SCALE GENOMIC DNA]</scope>
    <source>
        <strain evidence="1 2">Sphingobacterium sp. 8BC</strain>
    </source>
</reference>
<dbReference type="Pfam" id="PF19781">
    <property type="entry name" value="DUF6266"/>
    <property type="match status" value="1"/>
</dbReference>
<evidence type="ECO:0000313" key="2">
    <source>
        <dbReference type="Proteomes" id="UP000432350"/>
    </source>
</evidence>